<sequence length="185" mass="21027">MHRVNLCNGVEGERKNNPCTSRISVTQQRWVRVDITDVKVPARARAMLDETNAKRGLVDRFERVRGLNDHPVPRGVVYRLRARRKRFTNGMSASASFLPVPSWGLIVQVDVPLDVGDEGEIRGYHELDRDGRSKALVNGHITRCCVANKVAGMPVIGRNFDQRVHIDVLLENIVMDRTTRHWVRA</sequence>
<reference evidence="2" key="2">
    <citation type="submission" date="2015-01" db="EMBL/GenBank/DDBJ databases">
        <title>Evolutionary Origins and Diversification of the Mycorrhizal Mutualists.</title>
        <authorList>
            <consortium name="DOE Joint Genome Institute"/>
            <consortium name="Mycorrhizal Genomics Consortium"/>
            <person name="Kohler A."/>
            <person name="Kuo A."/>
            <person name="Nagy L.G."/>
            <person name="Floudas D."/>
            <person name="Copeland A."/>
            <person name="Barry K.W."/>
            <person name="Cichocki N."/>
            <person name="Veneault-Fourrey C."/>
            <person name="LaButti K."/>
            <person name="Lindquist E.A."/>
            <person name="Lipzen A."/>
            <person name="Lundell T."/>
            <person name="Morin E."/>
            <person name="Murat C."/>
            <person name="Riley R."/>
            <person name="Ohm R."/>
            <person name="Sun H."/>
            <person name="Tunlid A."/>
            <person name="Henrissat B."/>
            <person name="Grigoriev I.V."/>
            <person name="Hibbett D.S."/>
            <person name="Martin F."/>
        </authorList>
    </citation>
    <scope>NUCLEOTIDE SEQUENCE [LARGE SCALE GENOMIC DNA]</scope>
    <source>
        <strain evidence="2">LaAM-08-1</strain>
    </source>
</reference>
<evidence type="ECO:0000313" key="2">
    <source>
        <dbReference type="Proteomes" id="UP000054477"/>
    </source>
</evidence>
<dbReference type="AlphaFoldDB" id="A0A0C9WRA0"/>
<evidence type="ECO:0000313" key="1">
    <source>
        <dbReference type="EMBL" id="KIK01000.1"/>
    </source>
</evidence>
<organism evidence="1 2">
    <name type="scientific">Laccaria amethystina LaAM-08-1</name>
    <dbReference type="NCBI Taxonomy" id="1095629"/>
    <lineage>
        <taxon>Eukaryota</taxon>
        <taxon>Fungi</taxon>
        <taxon>Dikarya</taxon>
        <taxon>Basidiomycota</taxon>
        <taxon>Agaricomycotina</taxon>
        <taxon>Agaricomycetes</taxon>
        <taxon>Agaricomycetidae</taxon>
        <taxon>Agaricales</taxon>
        <taxon>Agaricineae</taxon>
        <taxon>Hydnangiaceae</taxon>
        <taxon>Laccaria</taxon>
    </lineage>
</organism>
<accession>A0A0C9WRA0</accession>
<dbReference type="Proteomes" id="UP000054477">
    <property type="component" value="Unassembled WGS sequence"/>
</dbReference>
<gene>
    <name evidence="1" type="ORF">K443DRAFT_678781</name>
</gene>
<proteinExistence type="predicted"/>
<protein>
    <submittedName>
        <fullName evidence="1">Uncharacterized protein</fullName>
    </submittedName>
</protein>
<dbReference type="EMBL" id="KN838614">
    <property type="protein sequence ID" value="KIK01000.1"/>
    <property type="molecule type" value="Genomic_DNA"/>
</dbReference>
<name>A0A0C9WRA0_9AGAR</name>
<reference evidence="1 2" key="1">
    <citation type="submission" date="2014-04" db="EMBL/GenBank/DDBJ databases">
        <authorList>
            <consortium name="DOE Joint Genome Institute"/>
            <person name="Kuo A."/>
            <person name="Kohler A."/>
            <person name="Nagy L.G."/>
            <person name="Floudas D."/>
            <person name="Copeland A."/>
            <person name="Barry K.W."/>
            <person name="Cichocki N."/>
            <person name="Veneault-Fourrey C."/>
            <person name="LaButti K."/>
            <person name="Lindquist E.A."/>
            <person name="Lipzen A."/>
            <person name="Lundell T."/>
            <person name="Morin E."/>
            <person name="Murat C."/>
            <person name="Sun H."/>
            <person name="Tunlid A."/>
            <person name="Henrissat B."/>
            <person name="Grigoriev I.V."/>
            <person name="Hibbett D.S."/>
            <person name="Martin F."/>
            <person name="Nordberg H.P."/>
            <person name="Cantor M.N."/>
            <person name="Hua S.X."/>
        </authorList>
    </citation>
    <scope>NUCLEOTIDE SEQUENCE [LARGE SCALE GENOMIC DNA]</scope>
    <source>
        <strain evidence="1 2">LaAM-08-1</strain>
    </source>
</reference>
<dbReference type="HOGENOM" id="CLU_1461543_0_0_1"/>
<keyword evidence="2" id="KW-1185">Reference proteome</keyword>